<dbReference type="NCBIfam" id="NF005999">
    <property type="entry name" value="PRK08126.1"/>
    <property type="match status" value="1"/>
</dbReference>
<dbReference type="InterPro" id="IPR006665">
    <property type="entry name" value="OmpA-like"/>
</dbReference>
<evidence type="ECO:0000313" key="4">
    <source>
        <dbReference type="EMBL" id="KWZ43369.1"/>
    </source>
</evidence>
<sequence>MTAFAEHARAPSPAMPPAAESPAARLAAVKAAANPLLEAARPLLRALSDMPDRLEREGAQQLRLLLEQEVRQFQRLCEQANIRRDHMLGARYCLCTALDEAAMQTTWARSGDGNFGTWISEGLATSFHEDRQGGDKVYLLIGRLMSSPQEHLDLLEVVYRVLSLGFEGRYRYEADGQRKHETVRQRLHNEIASQRGPVSVALSPHWQADANGKRLSFYDFPVRITAAVLSLILLGLFGYFKYALSSRGADVQMQIAAIGRMTPPAARAELRLKVLLASEIAAGTVRVDEDARRSSVTFRSDAMFAPGGAAVNAAMGALIAKIAAEIAKVPGKVTVIGYADDAPIKSRQFASNEALSEERATQVMQLLQAGGVPASRLESAGRGDANPIGDNQTVQGRALNRRVEITVAH</sequence>
<organism evidence="4 5">
    <name type="scientific">Burkholderia savannae</name>
    <dbReference type="NCBI Taxonomy" id="1637837"/>
    <lineage>
        <taxon>Bacteria</taxon>
        <taxon>Pseudomonadati</taxon>
        <taxon>Pseudomonadota</taxon>
        <taxon>Betaproteobacteria</taxon>
        <taxon>Burkholderiales</taxon>
        <taxon>Burkholderiaceae</taxon>
        <taxon>Burkholderia</taxon>
        <taxon>pseudomallei group</taxon>
    </lineage>
</organism>
<keyword evidence="1 2" id="KW-0472">Membrane</keyword>
<dbReference type="NCBIfam" id="NF038228">
    <property type="entry name" value="IcmH_DotU_IVB"/>
    <property type="match status" value="1"/>
</dbReference>
<dbReference type="Pfam" id="PF00691">
    <property type="entry name" value="OmpA"/>
    <property type="match status" value="1"/>
</dbReference>
<proteinExistence type="predicted"/>
<gene>
    <name evidence="4" type="ORF">WS72_11190</name>
</gene>
<dbReference type="Gene3D" id="3.30.1330.60">
    <property type="entry name" value="OmpA-like domain"/>
    <property type="match status" value="1"/>
</dbReference>
<dbReference type="SUPFAM" id="SSF103088">
    <property type="entry name" value="OmpA-like"/>
    <property type="match status" value="1"/>
</dbReference>
<comment type="caution">
    <text evidence="4">The sequence shown here is derived from an EMBL/GenBank/DDBJ whole genome shotgun (WGS) entry which is preliminary data.</text>
</comment>
<dbReference type="InterPro" id="IPR038522">
    <property type="entry name" value="T4/T6SS_DotU_sf"/>
</dbReference>
<dbReference type="NCBIfam" id="TIGR03349">
    <property type="entry name" value="IV_VI_DotU"/>
    <property type="match status" value="1"/>
</dbReference>
<evidence type="ECO:0000256" key="2">
    <source>
        <dbReference type="SAM" id="Phobius"/>
    </source>
</evidence>
<feature type="domain" description="OmpA-like" evidence="3">
    <location>
        <begin position="291"/>
        <end position="409"/>
    </location>
</feature>
<dbReference type="PROSITE" id="PS51123">
    <property type="entry name" value="OMPA_2"/>
    <property type="match status" value="1"/>
</dbReference>
<accession>A0ABR5TEF1</accession>
<dbReference type="Pfam" id="PF09850">
    <property type="entry name" value="DotU"/>
    <property type="match status" value="1"/>
</dbReference>
<dbReference type="Gene3D" id="1.25.40.590">
    <property type="entry name" value="Type IV / VI secretion system, DotU"/>
    <property type="match status" value="1"/>
</dbReference>
<evidence type="ECO:0000313" key="5">
    <source>
        <dbReference type="Proteomes" id="UP000070255"/>
    </source>
</evidence>
<dbReference type="PANTHER" id="PTHR38033">
    <property type="entry name" value="MEMBRANE PROTEIN-RELATED"/>
    <property type="match status" value="1"/>
</dbReference>
<dbReference type="PANTHER" id="PTHR38033:SF1">
    <property type="entry name" value="DOTU FAMILY TYPE IV_VI SECRETION SYSTEM PROTEIN"/>
    <property type="match status" value="1"/>
</dbReference>
<dbReference type="PRINTS" id="PR01023">
    <property type="entry name" value="NAFLGMOTY"/>
</dbReference>
<keyword evidence="5" id="KW-1185">Reference proteome</keyword>
<dbReference type="CDD" id="cd07185">
    <property type="entry name" value="OmpA_C-like"/>
    <property type="match status" value="1"/>
</dbReference>
<evidence type="ECO:0000259" key="3">
    <source>
        <dbReference type="PROSITE" id="PS51123"/>
    </source>
</evidence>
<dbReference type="InterPro" id="IPR036737">
    <property type="entry name" value="OmpA-like_sf"/>
</dbReference>
<evidence type="ECO:0000256" key="1">
    <source>
        <dbReference type="PROSITE-ProRule" id="PRU00473"/>
    </source>
</evidence>
<dbReference type="InterPro" id="IPR017732">
    <property type="entry name" value="T4/T6SS_DotU"/>
</dbReference>
<keyword evidence="2" id="KW-1133">Transmembrane helix</keyword>
<feature type="transmembrane region" description="Helical" evidence="2">
    <location>
        <begin position="220"/>
        <end position="240"/>
    </location>
</feature>
<name>A0ABR5TEF1_9BURK</name>
<protein>
    <recommendedName>
        <fullName evidence="3">OmpA-like domain-containing protein</fullName>
    </recommendedName>
</protein>
<dbReference type="EMBL" id="LNJQ01000001">
    <property type="protein sequence ID" value="KWZ43369.1"/>
    <property type="molecule type" value="Genomic_DNA"/>
</dbReference>
<reference evidence="4 5" key="1">
    <citation type="submission" date="2015-11" db="EMBL/GenBank/DDBJ databases">
        <authorList>
            <person name="Sahl J."/>
            <person name="Wagner D."/>
            <person name="Keim P."/>
        </authorList>
    </citation>
    <scope>NUCLEOTIDE SEQUENCE [LARGE SCALE GENOMIC DNA]</scope>
    <source>
        <strain evidence="4 5">BDU18</strain>
    </source>
</reference>
<dbReference type="NCBIfam" id="TIGR03350">
    <property type="entry name" value="type_VI_ompA"/>
    <property type="match status" value="1"/>
</dbReference>
<dbReference type="InterPro" id="IPR017733">
    <property type="entry name" value="OmpA-like_dom_proteobacteria"/>
</dbReference>
<dbReference type="Proteomes" id="UP000070255">
    <property type="component" value="Unassembled WGS sequence"/>
</dbReference>
<keyword evidence="2" id="KW-0812">Transmembrane</keyword>